<evidence type="ECO:0000256" key="1">
    <source>
        <dbReference type="SAM" id="MobiDB-lite"/>
    </source>
</evidence>
<dbReference type="Proteomes" id="UP000598174">
    <property type="component" value="Unassembled WGS sequence"/>
</dbReference>
<gene>
    <name evidence="3" type="ORF">Afe05nite_37230</name>
</gene>
<evidence type="ECO:0000313" key="4">
    <source>
        <dbReference type="Proteomes" id="UP000598174"/>
    </source>
</evidence>
<feature type="compositionally biased region" description="Pro residues" evidence="1">
    <location>
        <begin position="1"/>
        <end position="15"/>
    </location>
</feature>
<keyword evidence="2" id="KW-1133">Transmembrane helix</keyword>
<sequence>MPPERPPIDLDPPPAETVAEFGPVQAPPTGRRRQLADLGRGLTTDRRLVPLAALLGAVALLASLVSEWQVTTVDAAVFGSDGDFGDRPVPTDISELGALGAAFLVGVFPLVVAVVLTIFGPQAGRRWVRLAGLSVGGTLFGLLFALMVSIGGQSRVVPNLYSMSLDPGQMHIGYGRGLWCAAAGVFFAMLALYYSDRSGSWTWRRPATDGDEQVPVDEPFELTVGPAKPFTMLGNDHDTPSGSGRQGISG</sequence>
<dbReference type="EMBL" id="BOMM01000035">
    <property type="protein sequence ID" value="GIE11883.1"/>
    <property type="molecule type" value="Genomic_DNA"/>
</dbReference>
<keyword evidence="2" id="KW-0812">Transmembrane</keyword>
<dbReference type="AlphaFoldDB" id="A0A919MDL7"/>
<keyword evidence="4" id="KW-1185">Reference proteome</keyword>
<feature type="transmembrane region" description="Helical" evidence="2">
    <location>
        <begin position="96"/>
        <end position="119"/>
    </location>
</feature>
<accession>A0A919MDL7</accession>
<feature type="region of interest" description="Disordered" evidence="1">
    <location>
        <begin position="231"/>
        <end position="250"/>
    </location>
</feature>
<feature type="transmembrane region" description="Helical" evidence="2">
    <location>
        <begin position="48"/>
        <end position="65"/>
    </location>
</feature>
<evidence type="ECO:0000313" key="3">
    <source>
        <dbReference type="EMBL" id="GIE11883.1"/>
    </source>
</evidence>
<dbReference type="RefSeq" id="WP_203818396.1">
    <property type="nucleotide sequence ID" value="NZ_BAAABP010000038.1"/>
</dbReference>
<comment type="caution">
    <text evidence="3">The sequence shown here is derived from an EMBL/GenBank/DDBJ whole genome shotgun (WGS) entry which is preliminary data.</text>
</comment>
<name>A0A919MDL7_9ACTN</name>
<feature type="region of interest" description="Disordered" evidence="1">
    <location>
        <begin position="1"/>
        <end position="31"/>
    </location>
</feature>
<proteinExistence type="predicted"/>
<keyword evidence="2" id="KW-0472">Membrane</keyword>
<evidence type="ECO:0000256" key="2">
    <source>
        <dbReference type="SAM" id="Phobius"/>
    </source>
</evidence>
<feature type="transmembrane region" description="Helical" evidence="2">
    <location>
        <begin position="172"/>
        <end position="195"/>
    </location>
</feature>
<feature type="transmembrane region" description="Helical" evidence="2">
    <location>
        <begin position="131"/>
        <end position="152"/>
    </location>
</feature>
<reference evidence="3" key="1">
    <citation type="submission" date="2021-01" db="EMBL/GenBank/DDBJ databases">
        <title>Whole genome shotgun sequence of Actinoplanes ferrugineus NBRC 15555.</title>
        <authorList>
            <person name="Komaki H."/>
            <person name="Tamura T."/>
        </authorList>
    </citation>
    <scope>NUCLEOTIDE SEQUENCE</scope>
    <source>
        <strain evidence="3">NBRC 15555</strain>
    </source>
</reference>
<organism evidence="3 4">
    <name type="scientific">Paractinoplanes ferrugineus</name>
    <dbReference type="NCBI Taxonomy" id="113564"/>
    <lineage>
        <taxon>Bacteria</taxon>
        <taxon>Bacillati</taxon>
        <taxon>Actinomycetota</taxon>
        <taxon>Actinomycetes</taxon>
        <taxon>Micromonosporales</taxon>
        <taxon>Micromonosporaceae</taxon>
        <taxon>Paractinoplanes</taxon>
    </lineage>
</organism>
<protein>
    <submittedName>
        <fullName evidence="3">Uncharacterized protein</fullName>
    </submittedName>
</protein>